<keyword evidence="9 13" id="KW-0804">Transcription</keyword>
<organism evidence="15 16">
    <name type="scientific">Salarias fasciatus</name>
    <name type="common">Jewelled blenny</name>
    <name type="synonym">Blennius fasciatus</name>
    <dbReference type="NCBI Taxonomy" id="181472"/>
    <lineage>
        <taxon>Eukaryota</taxon>
        <taxon>Metazoa</taxon>
        <taxon>Chordata</taxon>
        <taxon>Craniata</taxon>
        <taxon>Vertebrata</taxon>
        <taxon>Euteleostomi</taxon>
        <taxon>Actinopterygii</taxon>
        <taxon>Neopterygii</taxon>
        <taxon>Teleostei</taxon>
        <taxon>Neoteleostei</taxon>
        <taxon>Acanthomorphata</taxon>
        <taxon>Ovalentaria</taxon>
        <taxon>Blenniimorphae</taxon>
        <taxon>Blenniiformes</taxon>
        <taxon>Blennioidei</taxon>
        <taxon>Blenniidae</taxon>
        <taxon>Salariinae</taxon>
        <taxon>Salarias</taxon>
    </lineage>
</organism>
<dbReference type="AlphaFoldDB" id="A0A672FC85"/>
<dbReference type="Proteomes" id="UP000472267">
    <property type="component" value="Chromosome 20"/>
</dbReference>
<dbReference type="PROSITE" id="PS50950">
    <property type="entry name" value="ZF_THAP"/>
    <property type="match status" value="1"/>
</dbReference>
<evidence type="ECO:0000313" key="15">
    <source>
        <dbReference type="Ensembl" id="ENSSFAP00005003863.1"/>
    </source>
</evidence>
<proteinExistence type="inferred from homology"/>
<evidence type="ECO:0000259" key="14">
    <source>
        <dbReference type="PROSITE" id="PS50950"/>
    </source>
</evidence>
<keyword evidence="3" id="KW-0479">Metal-binding</keyword>
<dbReference type="InParanoid" id="A0A672FC85"/>
<protein>
    <recommendedName>
        <fullName evidence="13">THAP domain-containing protein 1</fullName>
    </recommendedName>
</protein>
<keyword evidence="11 13" id="KW-0131">Cell cycle</keyword>
<keyword evidence="5" id="KW-0862">Zinc</keyword>
<evidence type="ECO:0000256" key="6">
    <source>
        <dbReference type="ARBA" id="ARBA00023015"/>
    </source>
</evidence>
<evidence type="ECO:0000256" key="13">
    <source>
        <dbReference type="RuleBase" id="RU369073"/>
    </source>
</evidence>
<dbReference type="GO" id="GO:0001935">
    <property type="term" value="P:endothelial cell proliferation"/>
    <property type="evidence" value="ECO:0007669"/>
    <property type="project" value="UniProtKB-UniRule"/>
</dbReference>
<evidence type="ECO:0000256" key="10">
    <source>
        <dbReference type="ARBA" id="ARBA00023242"/>
    </source>
</evidence>
<keyword evidence="4 12" id="KW-0863">Zinc-finger</keyword>
<comment type="subcellular location">
    <subcellularLocation>
        <location evidence="1 13">Nucleus</location>
        <location evidence="1 13">Nucleoplasm</location>
    </subcellularLocation>
</comment>
<dbReference type="PANTHER" id="PTHR46600">
    <property type="entry name" value="THAP DOMAIN-CONTAINING"/>
    <property type="match status" value="1"/>
</dbReference>
<evidence type="ECO:0000256" key="4">
    <source>
        <dbReference type="ARBA" id="ARBA00022771"/>
    </source>
</evidence>
<dbReference type="InterPro" id="IPR026516">
    <property type="entry name" value="THAP1/10"/>
</dbReference>
<reference evidence="15" key="3">
    <citation type="submission" date="2025-09" db="UniProtKB">
        <authorList>
            <consortium name="Ensembl"/>
        </authorList>
    </citation>
    <scope>IDENTIFICATION</scope>
</reference>
<dbReference type="InterPro" id="IPR038441">
    <property type="entry name" value="THAP_Znf_sf"/>
</dbReference>
<evidence type="ECO:0000313" key="16">
    <source>
        <dbReference type="Proteomes" id="UP000472267"/>
    </source>
</evidence>
<dbReference type="GO" id="GO:0003700">
    <property type="term" value="F:DNA-binding transcription factor activity"/>
    <property type="evidence" value="ECO:0007669"/>
    <property type="project" value="UniProtKB-UniRule"/>
</dbReference>
<dbReference type="InterPro" id="IPR006612">
    <property type="entry name" value="THAP_Znf"/>
</dbReference>
<evidence type="ECO:0000256" key="1">
    <source>
        <dbReference type="ARBA" id="ARBA00004642"/>
    </source>
</evidence>
<dbReference type="Ensembl" id="ENSSFAT00005004135.1">
    <property type="protein sequence ID" value="ENSSFAP00005003863.1"/>
    <property type="gene ID" value="ENSSFAG00005002636.1"/>
</dbReference>
<keyword evidence="6 13" id="KW-0805">Transcription regulation</keyword>
<dbReference type="GO" id="GO:0043565">
    <property type="term" value="F:sequence-specific DNA binding"/>
    <property type="evidence" value="ECO:0007669"/>
    <property type="project" value="UniProtKB-UniRule"/>
</dbReference>
<dbReference type="SMART" id="SM00692">
    <property type="entry name" value="DM3"/>
    <property type="match status" value="1"/>
</dbReference>
<dbReference type="Pfam" id="PF05485">
    <property type="entry name" value="THAP"/>
    <property type="match status" value="1"/>
</dbReference>
<reference evidence="15" key="2">
    <citation type="submission" date="2025-08" db="UniProtKB">
        <authorList>
            <consortium name="Ensembl"/>
        </authorList>
    </citation>
    <scope>IDENTIFICATION</scope>
</reference>
<evidence type="ECO:0000256" key="7">
    <source>
        <dbReference type="ARBA" id="ARBA00023054"/>
    </source>
</evidence>
<accession>A0A672FC85</accession>
<keyword evidence="10 13" id="KW-0539">Nucleus</keyword>
<evidence type="ECO:0000256" key="11">
    <source>
        <dbReference type="ARBA" id="ARBA00023306"/>
    </source>
</evidence>
<feature type="domain" description="THAP-type" evidence="14">
    <location>
        <begin position="1"/>
        <end position="81"/>
    </location>
</feature>
<dbReference type="SUPFAM" id="SSF57716">
    <property type="entry name" value="Glucocorticoid receptor-like (DNA-binding domain)"/>
    <property type="match status" value="1"/>
</dbReference>
<dbReference type="Gene3D" id="6.20.210.20">
    <property type="entry name" value="THAP domain"/>
    <property type="match status" value="1"/>
</dbReference>
<comment type="function">
    <text evidence="13">DNA-binding transcription regulator that regulates endothelial cell proliferation and G1/S cell-cycle progression. Specifically binds the 5'-[AT]NTNN[GT]GGCA[AGT]-3' core DNA sequence and acts by modulating expression of pRB-E2F cell-cycle target genes.</text>
</comment>
<keyword evidence="7 13" id="KW-0175">Coiled coil</keyword>
<keyword evidence="16" id="KW-1185">Reference proteome</keyword>
<dbReference type="SMART" id="SM00980">
    <property type="entry name" value="THAP"/>
    <property type="match status" value="1"/>
</dbReference>
<evidence type="ECO:0000256" key="12">
    <source>
        <dbReference type="PROSITE-ProRule" id="PRU00309"/>
    </source>
</evidence>
<reference evidence="15" key="1">
    <citation type="submission" date="2019-06" db="EMBL/GenBank/DDBJ databases">
        <authorList>
            <consortium name="Wellcome Sanger Institute Data Sharing"/>
        </authorList>
    </citation>
    <scope>NUCLEOTIDE SEQUENCE [LARGE SCALE GENOMIC DNA]</scope>
</reference>
<keyword evidence="8 12" id="KW-0238">DNA-binding</keyword>
<evidence type="ECO:0000256" key="5">
    <source>
        <dbReference type="ARBA" id="ARBA00022833"/>
    </source>
</evidence>
<name>A0A672FC85_SALFA</name>
<evidence type="ECO:0000256" key="3">
    <source>
        <dbReference type="ARBA" id="ARBA00022723"/>
    </source>
</evidence>
<sequence length="111" mass="12592">MKTRSVEVQTSNKQNGEAMCLSHFIHSFPKEEKLRKKWEDACGRVQLPTYRQLCSCHFTSDLTGGLCYKRQLKPDAVPTIFLHKKPKHPRVTNCTASTSCQDEGQTGLNIP</sequence>
<comment type="similarity">
    <text evidence="2 13">Belongs to the THAP1 family.</text>
</comment>
<dbReference type="PANTHER" id="PTHR46600:SF1">
    <property type="entry name" value="THAP DOMAIN-CONTAINING PROTEIN 1"/>
    <property type="match status" value="1"/>
</dbReference>
<dbReference type="GO" id="GO:0005654">
    <property type="term" value="C:nucleoplasm"/>
    <property type="evidence" value="ECO:0007669"/>
    <property type="project" value="UniProtKB-SubCell"/>
</dbReference>
<dbReference type="GO" id="GO:0008270">
    <property type="term" value="F:zinc ion binding"/>
    <property type="evidence" value="ECO:0007669"/>
    <property type="project" value="UniProtKB-KW"/>
</dbReference>
<evidence type="ECO:0000256" key="9">
    <source>
        <dbReference type="ARBA" id="ARBA00023163"/>
    </source>
</evidence>
<evidence type="ECO:0000256" key="2">
    <source>
        <dbReference type="ARBA" id="ARBA00006177"/>
    </source>
</evidence>
<evidence type="ECO:0000256" key="8">
    <source>
        <dbReference type="ARBA" id="ARBA00023125"/>
    </source>
</evidence>